<evidence type="ECO:0000256" key="1">
    <source>
        <dbReference type="SAM" id="SignalP"/>
    </source>
</evidence>
<feature type="chain" id="PRO_5021317822" evidence="1">
    <location>
        <begin position="20"/>
        <end position="37"/>
    </location>
</feature>
<organism evidence="2 3">
    <name type="scientific">Araneus ventricosus</name>
    <name type="common">Orbweaver spider</name>
    <name type="synonym">Epeira ventricosa</name>
    <dbReference type="NCBI Taxonomy" id="182803"/>
    <lineage>
        <taxon>Eukaryota</taxon>
        <taxon>Metazoa</taxon>
        <taxon>Ecdysozoa</taxon>
        <taxon>Arthropoda</taxon>
        <taxon>Chelicerata</taxon>
        <taxon>Arachnida</taxon>
        <taxon>Araneae</taxon>
        <taxon>Araneomorphae</taxon>
        <taxon>Entelegynae</taxon>
        <taxon>Araneoidea</taxon>
        <taxon>Araneidae</taxon>
        <taxon>Araneus</taxon>
    </lineage>
</organism>
<reference evidence="2 3" key="1">
    <citation type="journal article" date="2019" name="Sci. Rep.">
        <title>Orb-weaving spider Araneus ventricosus genome elucidates the spidroin gene catalogue.</title>
        <authorList>
            <person name="Kono N."/>
            <person name="Nakamura H."/>
            <person name="Ohtoshi R."/>
            <person name="Moran D.A.P."/>
            <person name="Shinohara A."/>
            <person name="Yoshida Y."/>
            <person name="Fujiwara M."/>
            <person name="Mori M."/>
            <person name="Tomita M."/>
            <person name="Arakawa K."/>
        </authorList>
    </citation>
    <scope>NUCLEOTIDE SEQUENCE [LARGE SCALE GENOMIC DNA]</scope>
</reference>
<protein>
    <submittedName>
        <fullName evidence="2">Uncharacterized protein</fullName>
    </submittedName>
</protein>
<accession>A0A4Y2VQ77</accession>
<feature type="non-terminal residue" evidence="2">
    <location>
        <position position="37"/>
    </location>
</feature>
<keyword evidence="1" id="KW-0732">Signal</keyword>
<name>A0A4Y2VQ77_ARAVE</name>
<dbReference type="Proteomes" id="UP000499080">
    <property type="component" value="Unassembled WGS sequence"/>
</dbReference>
<evidence type="ECO:0000313" key="3">
    <source>
        <dbReference type="Proteomes" id="UP000499080"/>
    </source>
</evidence>
<gene>
    <name evidence="2" type="ORF">AVEN_78078_1</name>
</gene>
<proteinExistence type="predicted"/>
<dbReference type="AlphaFoldDB" id="A0A4Y2VQ77"/>
<evidence type="ECO:0000313" key="2">
    <source>
        <dbReference type="EMBL" id="GBO25907.1"/>
    </source>
</evidence>
<comment type="caution">
    <text evidence="2">The sequence shown here is derived from an EMBL/GenBank/DDBJ whole genome shotgun (WGS) entry which is preliminary data.</text>
</comment>
<dbReference type="EMBL" id="BGPR01048902">
    <property type="protein sequence ID" value="GBO25907.1"/>
    <property type="molecule type" value="Genomic_DNA"/>
</dbReference>
<keyword evidence="3" id="KW-1185">Reference proteome</keyword>
<sequence length="37" mass="4021">MAVFMLLAIFLAATKLSAAGYCDKDNEKTHSYHGSTN</sequence>
<feature type="signal peptide" evidence="1">
    <location>
        <begin position="1"/>
        <end position="19"/>
    </location>
</feature>